<dbReference type="InterPro" id="IPR045339">
    <property type="entry name" value="DUF6534"/>
</dbReference>
<sequence length="389" mass="43666">MVYQPIYDLPALNALGQNMGANLGCYRRSSGQRISVFSLTPLVIGCVLNLVLFAVLGMQCLDYFSDPEHQPHSLLTHKLVVASLLIMGAFQSGCFVEMIWTTFIDGFGDLSVWNYSKWTWWSEPIVATIISLVCQSFYLQRCYKVTKKFIVIIPAGVGMLAGVGFGISCTYFLSVYKLYTESDQPNSKISATGWLVSFTFTDMWISSFLIVHLLRQRRKNRGGMPSTLAMLNSIIGFTMKTATFTSLCALANLILYSGNIDAGFLWCIAQFSLGKVYSICVLYTLLARIDVRKILQVHNVQVSSSRGRSNGDISAIHMRTEVEREYELDDKAEAAARYNMSMTPAVHMDNSSFNSGATFTEDIEMRMPQESHLEDDQSTRALRYAHMQQ</sequence>
<evidence type="ECO:0000259" key="2">
    <source>
        <dbReference type="Pfam" id="PF20152"/>
    </source>
</evidence>
<evidence type="ECO:0000313" key="3">
    <source>
        <dbReference type="EMBL" id="TIA91651.1"/>
    </source>
</evidence>
<feature type="transmembrane region" description="Helical" evidence="1">
    <location>
        <begin position="79"/>
        <end position="100"/>
    </location>
</feature>
<feature type="transmembrane region" description="Helical" evidence="1">
    <location>
        <begin position="263"/>
        <end position="286"/>
    </location>
</feature>
<evidence type="ECO:0000313" key="4">
    <source>
        <dbReference type="Proteomes" id="UP000310189"/>
    </source>
</evidence>
<comment type="caution">
    <text evidence="3">The sequence shown here is derived from an EMBL/GenBank/DDBJ whole genome shotgun (WGS) entry which is preliminary data.</text>
</comment>
<dbReference type="Proteomes" id="UP000310189">
    <property type="component" value="Unassembled WGS sequence"/>
</dbReference>
<keyword evidence="1" id="KW-0812">Transmembrane</keyword>
<feature type="domain" description="DUF6534" evidence="2">
    <location>
        <begin position="200"/>
        <end position="288"/>
    </location>
</feature>
<keyword evidence="1" id="KW-1133">Transmembrane helix</keyword>
<organism evidence="3 4">
    <name type="scientific">Wallemia hederae</name>
    <dbReference type="NCBI Taxonomy" id="1540922"/>
    <lineage>
        <taxon>Eukaryota</taxon>
        <taxon>Fungi</taxon>
        <taxon>Dikarya</taxon>
        <taxon>Basidiomycota</taxon>
        <taxon>Wallemiomycotina</taxon>
        <taxon>Wallemiomycetes</taxon>
        <taxon>Wallemiales</taxon>
        <taxon>Wallemiaceae</taxon>
        <taxon>Wallemia</taxon>
    </lineage>
</organism>
<feature type="transmembrane region" description="Helical" evidence="1">
    <location>
        <begin position="234"/>
        <end position="257"/>
    </location>
</feature>
<evidence type="ECO:0000256" key="1">
    <source>
        <dbReference type="SAM" id="Phobius"/>
    </source>
</evidence>
<gene>
    <name evidence="3" type="ORF">E3P99_00959</name>
</gene>
<dbReference type="Pfam" id="PF20152">
    <property type="entry name" value="DUF6534"/>
    <property type="match status" value="1"/>
</dbReference>
<feature type="transmembrane region" description="Helical" evidence="1">
    <location>
        <begin position="36"/>
        <end position="58"/>
    </location>
</feature>
<dbReference type="AlphaFoldDB" id="A0A4T0FSZ1"/>
<keyword evidence="4" id="KW-1185">Reference proteome</keyword>
<name>A0A4T0FSZ1_9BASI</name>
<protein>
    <recommendedName>
        <fullName evidence="2">DUF6534 domain-containing protein</fullName>
    </recommendedName>
</protein>
<keyword evidence="1" id="KW-0472">Membrane</keyword>
<dbReference type="PANTHER" id="PTHR40465:SF1">
    <property type="entry name" value="DUF6534 DOMAIN-CONTAINING PROTEIN"/>
    <property type="match status" value="1"/>
</dbReference>
<feature type="transmembrane region" description="Helical" evidence="1">
    <location>
        <begin position="193"/>
        <end position="214"/>
    </location>
</feature>
<feature type="transmembrane region" description="Helical" evidence="1">
    <location>
        <begin position="120"/>
        <end position="139"/>
    </location>
</feature>
<accession>A0A4T0FSZ1</accession>
<proteinExistence type="predicted"/>
<reference evidence="3 4" key="1">
    <citation type="submission" date="2019-03" db="EMBL/GenBank/DDBJ databases">
        <title>Sequencing 23 genomes of Wallemia ichthyophaga.</title>
        <authorList>
            <person name="Gostincar C."/>
        </authorList>
    </citation>
    <scope>NUCLEOTIDE SEQUENCE [LARGE SCALE GENOMIC DNA]</scope>
    <source>
        <strain evidence="3 4">EXF-5753</strain>
    </source>
</reference>
<dbReference type="OrthoDB" id="3183258at2759"/>
<dbReference type="PANTHER" id="PTHR40465">
    <property type="entry name" value="CHROMOSOME 1, WHOLE GENOME SHOTGUN SEQUENCE"/>
    <property type="match status" value="1"/>
</dbReference>
<dbReference type="EMBL" id="SPNW01000011">
    <property type="protein sequence ID" value="TIA91651.1"/>
    <property type="molecule type" value="Genomic_DNA"/>
</dbReference>
<feature type="transmembrane region" description="Helical" evidence="1">
    <location>
        <begin position="151"/>
        <end position="173"/>
    </location>
</feature>